<dbReference type="Gene3D" id="1.10.10.60">
    <property type="entry name" value="Homeodomain-like"/>
    <property type="match status" value="2"/>
</dbReference>
<evidence type="ECO:0000256" key="1">
    <source>
        <dbReference type="ARBA" id="ARBA00023015"/>
    </source>
</evidence>
<dbReference type="STRING" id="561061.SAMN05660862_3235"/>
<protein>
    <submittedName>
        <fullName evidence="3">Helix-turn-helix domain-containing protein</fullName>
    </submittedName>
</protein>
<keyword evidence="4" id="KW-1185">Reference proteome</keyword>
<dbReference type="Proteomes" id="UP000192980">
    <property type="component" value="Unassembled WGS sequence"/>
</dbReference>
<dbReference type="InterPro" id="IPR053142">
    <property type="entry name" value="PchR_regulatory_protein"/>
</dbReference>
<dbReference type="GO" id="GO:0003700">
    <property type="term" value="F:DNA-binding transcription factor activity"/>
    <property type="evidence" value="ECO:0007669"/>
    <property type="project" value="InterPro"/>
</dbReference>
<dbReference type="EMBL" id="FXAU01000006">
    <property type="protein sequence ID" value="SMG45021.1"/>
    <property type="molecule type" value="Genomic_DNA"/>
</dbReference>
<dbReference type="PROSITE" id="PS01124">
    <property type="entry name" value="HTH_ARAC_FAMILY_2"/>
    <property type="match status" value="1"/>
</dbReference>
<sequence>MKQLTIGFGVELDWVPNYAAQLEADIHGNNIMVGSTLFEGTRFAYQIDPNISFLVCDAIYKEDIHFKFKNTRSDFIEIHYNLSEDPGLYYLNNRANVVGRETYNLAILDSAINGEYVVKKGSAAFVLSIFIKKEAYVPYLSKMDGHEDILSTIFNPKFNTVIRNDRMTNKSWWLLNELRKKPVYGDLYRYFCCGTVYQLIAEYIEQLKEVKIKIDKVTKGDIDAIFSAQMQLVMSLKGAFPGIDVLAETACMSATKFKHLFKKVTSQSPHSFYLTNKLAAAKDMLEKGGNNITEVADAFGFANAAHFGEVFKTVYHISPKEYVNLLK</sequence>
<dbReference type="SUPFAM" id="SSF46689">
    <property type="entry name" value="Homeodomain-like"/>
    <property type="match status" value="1"/>
</dbReference>
<reference evidence="3 4" key="1">
    <citation type="submission" date="2017-04" db="EMBL/GenBank/DDBJ databases">
        <authorList>
            <person name="Afonso C.L."/>
            <person name="Miller P.J."/>
            <person name="Scott M.A."/>
            <person name="Spackman E."/>
            <person name="Goraichik I."/>
            <person name="Dimitrov K.M."/>
            <person name="Suarez D.L."/>
            <person name="Swayne D.E."/>
        </authorList>
    </citation>
    <scope>NUCLEOTIDE SEQUENCE [LARGE SCALE GENOMIC DNA]</scope>
    <source>
        <strain evidence="3 4">DSM 22418</strain>
    </source>
</reference>
<dbReference type="SMART" id="SM00342">
    <property type="entry name" value="HTH_ARAC"/>
    <property type="match status" value="1"/>
</dbReference>
<dbReference type="Pfam" id="PF12833">
    <property type="entry name" value="HTH_18"/>
    <property type="match status" value="1"/>
</dbReference>
<dbReference type="GO" id="GO:0043565">
    <property type="term" value="F:sequence-specific DNA binding"/>
    <property type="evidence" value="ECO:0007669"/>
    <property type="project" value="InterPro"/>
</dbReference>
<keyword evidence="1" id="KW-0805">Transcription regulation</keyword>
<dbReference type="PANTHER" id="PTHR47893:SF1">
    <property type="entry name" value="REGULATORY PROTEIN PCHR"/>
    <property type="match status" value="1"/>
</dbReference>
<dbReference type="PANTHER" id="PTHR47893">
    <property type="entry name" value="REGULATORY PROTEIN PCHR"/>
    <property type="match status" value="1"/>
</dbReference>
<evidence type="ECO:0000313" key="3">
    <source>
        <dbReference type="EMBL" id="SMG45021.1"/>
    </source>
</evidence>
<evidence type="ECO:0000256" key="2">
    <source>
        <dbReference type="ARBA" id="ARBA00023163"/>
    </source>
</evidence>
<dbReference type="InterPro" id="IPR018060">
    <property type="entry name" value="HTH_AraC"/>
</dbReference>
<dbReference type="InterPro" id="IPR009057">
    <property type="entry name" value="Homeodomain-like_sf"/>
</dbReference>
<keyword evidence="2" id="KW-0804">Transcription</keyword>
<gene>
    <name evidence="3" type="ORF">SAMN05660862_3235</name>
</gene>
<dbReference type="OrthoDB" id="1189000at2"/>
<name>A0A1X7KUM9_9SPHI</name>
<proteinExistence type="predicted"/>
<organism evidence="3 4">
    <name type="scientific">Sphingobacterium psychroaquaticum</name>
    <dbReference type="NCBI Taxonomy" id="561061"/>
    <lineage>
        <taxon>Bacteria</taxon>
        <taxon>Pseudomonadati</taxon>
        <taxon>Bacteroidota</taxon>
        <taxon>Sphingobacteriia</taxon>
        <taxon>Sphingobacteriales</taxon>
        <taxon>Sphingobacteriaceae</taxon>
        <taxon>Sphingobacterium</taxon>
    </lineage>
</organism>
<evidence type="ECO:0000313" key="4">
    <source>
        <dbReference type="Proteomes" id="UP000192980"/>
    </source>
</evidence>
<accession>A0A1X7KUM9</accession>
<dbReference type="AlphaFoldDB" id="A0A1X7KUM9"/>
<dbReference type="RefSeq" id="WP_085473923.1">
    <property type="nucleotide sequence ID" value="NZ_CP038029.1"/>
</dbReference>